<gene>
    <name evidence="1" type="ORF">A3A74_01600</name>
</gene>
<dbReference type="Proteomes" id="UP000179270">
    <property type="component" value="Unassembled WGS sequence"/>
</dbReference>
<evidence type="ECO:0000313" key="2">
    <source>
        <dbReference type="Proteomes" id="UP000179270"/>
    </source>
</evidence>
<dbReference type="Gene3D" id="3.10.450.620">
    <property type="entry name" value="JHP933, nucleotidyltransferase-like core domain"/>
    <property type="match status" value="1"/>
</dbReference>
<sequence>MEGINQSDYLRNRFYFTGGTVLSEYYLQHRYSDDLDFFCKERFENKVIFALMSDWSKKYKFTFTSRFAEVVYRFDLKCKDESNFKVDFGYYPYSQIEKGKVIKGVLTDSLRDIATNKLITINQRTDVKDFVDLYFLLKNYYTIWDLFYSAEVKFKNMDLDVELIAMDMLKIEDFILLPKMIKPLTLDQLKSFFRELAKKLGKKVVE</sequence>
<evidence type="ECO:0000313" key="1">
    <source>
        <dbReference type="EMBL" id="OGK40904.1"/>
    </source>
</evidence>
<reference evidence="1 2" key="1">
    <citation type="journal article" date="2016" name="Nat. Commun.">
        <title>Thousands of microbial genomes shed light on interconnected biogeochemical processes in an aquifer system.</title>
        <authorList>
            <person name="Anantharaman K."/>
            <person name="Brown C.T."/>
            <person name="Hug L.A."/>
            <person name="Sharon I."/>
            <person name="Castelle C.J."/>
            <person name="Probst A.J."/>
            <person name="Thomas B.C."/>
            <person name="Singh A."/>
            <person name="Wilkins M.J."/>
            <person name="Karaoz U."/>
            <person name="Brodie E.L."/>
            <person name="Williams K.H."/>
            <person name="Hubbard S.S."/>
            <person name="Banfield J.F."/>
        </authorList>
    </citation>
    <scope>NUCLEOTIDE SEQUENCE [LARGE SCALE GENOMIC DNA]</scope>
</reference>
<proteinExistence type="predicted"/>
<organism evidence="1 2">
    <name type="scientific">Candidatus Roizmanbacteria bacterium RIFCSPLOWO2_01_FULL_35_13</name>
    <dbReference type="NCBI Taxonomy" id="1802055"/>
    <lineage>
        <taxon>Bacteria</taxon>
        <taxon>Candidatus Roizmaniibacteriota</taxon>
    </lineage>
</organism>
<accession>A0A1F7IC27</accession>
<name>A0A1F7IC27_9BACT</name>
<dbReference type="STRING" id="1802055.A3A74_01600"/>
<dbReference type="EMBL" id="MGAF01000024">
    <property type="protein sequence ID" value="OGK40904.1"/>
    <property type="molecule type" value="Genomic_DNA"/>
</dbReference>
<dbReference type="Pfam" id="PF08843">
    <property type="entry name" value="AbiEii"/>
    <property type="match status" value="1"/>
</dbReference>
<comment type="caution">
    <text evidence="1">The sequence shown here is derived from an EMBL/GenBank/DDBJ whole genome shotgun (WGS) entry which is preliminary data.</text>
</comment>
<dbReference type="AlphaFoldDB" id="A0A1F7IC27"/>
<dbReference type="InterPro" id="IPR014942">
    <property type="entry name" value="AbiEii"/>
</dbReference>
<evidence type="ECO:0008006" key="3">
    <source>
        <dbReference type="Google" id="ProtNLM"/>
    </source>
</evidence>
<protein>
    <recommendedName>
        <fullName evidence="3">Nucleotidyl transferase AbiEii/AbiGii toxin family protein</fullName>
    </recommendedName>
</protein>